<proteinExistence type="predicted"/>
<evidence type="ECO:0000313" key="1">
    <source>
        <dbReference type="EMBL" id="KAJ8665861.1"/>
    </source>
</evidence>
<evidence type="ECO:0000313" key="2">
    <source>
        <dbReference type="Proteomes" id="UP001239111"/>
    </source>
</evidence>
<protein>
    <submittedName>
        <fullName evidence="1">Uncharacterized protein</fullName>
    </submittedName>
</protein>
<reference evidence="1" key="1">
    <citation type="submission" date="2023-04" db="EMBL/GenBank/DDBJ databases">
        <title>A chromosome-level genome assembly of the parasitoid wasp Eretmocerus hayati.</title>
        <authorList>
            <person name="Zhong Y."/>
            <person name="Liu S."/>
            <person name="Liu Y."/>
        </authorList>
    </citation>
    <scope>NUCLEOTIDE SEQUENCE</scope>
    <source>
        <strain evidence="1">ZJU_SS_LIU_2023</strain>
    </source>
</reference>
<organism evidence="1 2">
    <name type="scientific">Eretmocerus hayati</name>
    <dbReference type="NCBI Taxonomy" id="131215"/>
    <lineage>
        <taxon>Eukaryota</taxon>
        <taxon>Metazoa</taxon>
        <taxon>Ecdysozoa</taxon>
        <taxon>Arthropoda</taxon>
        <taxon>Hexapoda</taxon>
        <taxon>Insecta</taxon>
        <taxon>Pterygota</taxon>
        <taxon>Neoptera</taxon>
        <taxon>Endopterygota</taxon>
        <taxon>Hymenoptera</taxon>
        <taxon>Apocrita</taxon>
        <taxon>Proctotrupomorpha</taxon>
        <taxon>Chalcidoidea</taxon>
        <taxon>Aphelinidae</taxon>
        <taxon>Aphelininae</taxon>
        <taxon>Eretmocerus</taxon>
    </lineage>
</organism>
<comment type="caution">
    <text evidence="1">The sequence shown here is derived from an EMBL/GenBank/DDBJ whole genome shotgun (WGS) entry which is preliminary data.</text>
</comment>
<dbReference type="EMBL" id="CM056744">
    <property type="protein sequence ID" value="KAJ8665861.1"/>
    <property type="molecule type" value="Genomic_DNA"/>
</dbReference>
<dbReference type="Proteomes" id="UP001239111">
    <property type="component" value="Chromosome 4"/>
</dbReference>
<accession>A0ACC2N585</accession>
<keyword evidence="2" id="KW-1185">Reference proteome</keyword>
<gene>
    <name evidence="1" type="ORF">QAD02_007523</name>
</gene>
<sequence>MNHSICCVVNCKNNGRNSKCMFFSFPSSKLKSAQRLLWIAAVKRKNDDGSPRVPKPHDKICSDHFVGKDRSFDERSPSYVPTIFPSVYHARKVNTKSAAERYKRVVNRCNKNMMTSAAICKKSHVVETNIDDNNHNFTQNTGESSSDYMVCDNPVKLMVDQGCQVRTFEVNEPLTSSSSFYIYRSDAGSQSHCEIQTDIIISNKKGLVTKKMVDNENCSTFQKVMNDQCVGTDPNVASEFEIQLGFRGVKSIKNERQLLDLAGVSTSTFNLLLSRTEHLKSGNWKIERQNRLLFGNTRVIIDCTEFRIEIPSKLDDRVWCYSHYKHGFTIKLLVCITPGGYICFKSRAAGGRKSDSQLTIESGLLDLLEEGDVVLADKGFPDIKTVIDASGKKVLVVMPPFLSDKKEFTKQETEDTYNIASVRIHVERIMQRLRVYKILDKIPRNLFPHIDDIIQMCCVLVNLQPPIFSDENSEESN</sequence>
<name>A0ACC2N585_9HYME</name>